<evidence type="ECO:0000256" key="1">
    <source>
        <dbReference type="SAM" id="MobiDB-lite"/>
    </source>
</evidence>
<gene>
    <name evidence="2" type="ORF">THAOC_17172</name>
</gene>
<dbReference type="AlphaFoldDB" id="K0SAG5"/>
<organism evidence="2 3">
    <name type="scientific">Thalassiosira oceanica</name>
    <name type="common">Marine diatom</name>
    <dbReference type="NCBI Taxonomy" id="159749"/>
    <lineage>
        <taxon>Eukaryota</taxon>
        <taxon>Sar</taxon>
        <taxon>Stramenopiles</taxon>
        <taxon>Ochrophyta</taxon>
        <taxon>Bacillariophyta</taxon>
        <taxon>Coscinodiscophyceae</taxon>
        <taxon>Thalassiosirophycidae</taxon>
        <taxon>Thalassiosirales</taxon>
        <taxon>Thalassiosiraceae</taxon>
        <taxon>Thalassiosira</taxon>
    </lineage>
</organism>
<feature type="region of interest" description="Disordered" evidence="1">
    <location>
        <begin position="62"/>
        <end position="84"/>
    </location>
</feature>
<keyword evidence="3" id="KW-1185">Reference proteome</keyword>
<dbReference type="EMBL" id="AGNL01019032">
    <property type="protein sequence ID" value="EJK62225.1"/>
    <property type="molecule type" value="Genomic_DNA"/>
</dbReference>
<dbReference type="Proteomes" id="UP000266841">
    <property type="component" value="Unassembled WGS sequence"/>
</dbReference>
<proteinExistence type="predicted"/>
<comment type="caution">
    <text evidence="2">The sequence shown here is derived from an EMBL/GenBank/DDBJ whole genome shotgun (WGS) entry which is preliminary data.</text>
</comment>
<protein>
    <recommendedName>
        <fullName evidence="4">Helicase-associated domain-containing protein</fullName>
    </recommendedName>
</protein>
<evidence type="ECO:0000313" key="2">
    <source>
        <dbReference type="EMBL" id="EJK62225.1"/>
    </source>
</evidence>
<reference evidence="2 3" key="1">
    <citation type="journal article" date="2012" name="Genome Biol.">
        <title>Genome and low-iron response of an oceanic diatom adapted to chronic iron limitation.</title>
        <authorList>
            <person name="Lommer M."/>
            <person name="Specht M."/>
            <person name="Roy A.S."/>
            <person name="Kraemer L."/>
            <person name="Andreson R."/>
            <person name="Gutowska M.A."/>
            <person name="Wolf J."/>
            <person name="Bergner S.V."/>
            <person name="Schilhabel M.B."/>
            <person name="Klostermeier U.C."/>
            <person name="Beiko R.G."/>
            <person name="Rosenstiel P."/>
            <person name="Hippler M."/>
            <person name="Laroche J."/>
        </authorList>
    </citation>
    <scope>NUCLEOTIDE SEQUENCE [LARGE SCALE GENOMIC DNA]</scope>
    <source>
        <strain evidence="2 3">CCMP1005</strain>
    </source>
</reference>
<evidence type="ECO:0000313" key="3">
    <source>
        <dbReference type="Proteomes" id="UP000266841"/>
    </source>
</evidence>
<accession>K0SAG5</accession>
<sequence>MQRRLHNKRERNFMAKKAPLLDSIGFEWHPRKHSAVSWDDNFQRLVEFGRVHQHYAVVSPFPEGTRAGRRRRQPRGDRGAPVLQVGAEDPGRVQELLVREAEQDAERGEGDAAARDRISVRGVRLRVRGACVGMGLFWKGLSVGDAM</sequence>
<evidence type="ECO:0008006" key="4">
    <source>
        <dbReference type="Google" id="ProtNLM"/>
    </source>
</evidence>
<name>K0SAG5_THAOC</name>